<feature type="region of interest" description="Disordered" evidence="1">
    <location>
        <begin position="198"/>
        <end position="305"/>
    </location>
</feature>
<proteinExistence type="predicted"/>
<feature type="compositionally biased region" description="Polar residues" evidence="1">
    <location>
        <begin position="109"/>
        <end position="118"/>
    </location>
</feature>
<dbReference type="InParanoid" id="A0A067Q6Q9"/>
<keyword evidence="3" id="KW-1185">Reference proteome</keyword>
<reference evidence="3" key="1">
    <citation type="journal article" date="2014" name="Proc. Natl. Acad. Sci. U.S.A.">
        <title>Extensive sampling of basidiomycete genomes demonstrates inadequacy of the white-rot/brown-rot paradigm for wood decay fungi.</title>
        <authorList>
            <person name="Riley R."/>
            <person name="Salamov A.A."/>
            <person name="Brown D.W."/>
            <person name="Nagy L.G."/>
            <person name="Floudas D."/>
            <person name="Held B.W."/>
            <person name="Levasseur A."/>
            <person name="Lombard V."/>
            <person name="Morin E."/>
            <person name="Otillar R."/>
            <person name="Lindquist E.A."/>
            <person name="Sun H."/>
            <person name="LaButti K.M."/>
            <person name="Schmutz J."/>
            <person name="Jabbour D."/>
            <person name="Luo H."/>
            <person name="Baker S.E."/>
            <person name="Pisabarro A.G."/>
            <person name="Walton J.D."/>
            <person name="Blanchette R.A."/>
            <person name="Henrissat B."/>
            <person name="Martin F."/>
            <person name="Cullen D."/>
            <person name="Hibbett D.S."/>
            <person name="Grigoriev I.V."/>
        </authorList>
    </citation>
    <scope>NUCLEOTIDE SEQUENCE [LARGE SCALE GENOMIC DNA]</scope>
    <source>
        <strain evidence="3">MUCL 33604</strain>
    </source>
</reference>
<protein>
    <submittedName>
        <fullName evidence="2">Uncharacterized protein</fullName>
    </submittedName>
</protein>
<accession>A0A067Q6Q9</accession>
<name>A0A067Q6Q9_9AGAM</name>
<evidence type="ECO:0000256" key="1">
    <source>
        <dbReference type="SAM" id="MobiDB-lite"/>
    </source>
</evidence>
<evidence type="ECO:0000313" key="2">
    <source>
        <dbReference type="EMBL" id="KDQ62659.1"/>
    </source>
</evidence>
<gene>
    <name evidence="2" type="ORF">JAAARDRAFT_189952</name>
</gene>
<dbReference type="EMBL" id="KL197711">
    <property type="protein sequence ID" value="KDQ62659.1"/>
    <property type="molecule type" value="Genomic_DNA"/>
</dbReference>
<evidence type="ECO:0000313" key="3">
    <source>
        <dbReference type="Proteomes" id="UP000027265"/>
    </source>
</evidence>
<feature type="region of interest" description="Disordered" evidence="1">
    <location>
        <begin position="74"/>
        <end position="151"/>
    </location>
</feature>
<dbReference type="HOGENOM" id="CLU_761974_0_0_1"/>
<dbReference type="AlphaFoldDB" id="A0A067Q6Q9"/>
<organism evidence="2 3">
    <name type="scientific">Jaapia argillacea MUCL 33604</name>
    <dbReference type="NCBI Taxonomy" id="933084"/>
    <lineage>
        <taxon>Eukaryota</taxon>
        <taxon>Fungi</taxon>
        <taxon>Dikarya</taxon>
        <taxon>Basidiomycota</taxon>
        <taxon>Agaricomycotina</taxon>
        <taxon>Agaricomycetes</taxon>
        <taxon>Agaricomycetidae</taxon>
        <taxon>Jaapiales</taxon>
        <taxon>Jaapiaceae</taxon>
        <taxon>Jaapia</taxon>
    </lineage>
</organism>
<sequence length="326" mass="35968">MLHKYTNHGDLLSSASHEGMEMDWVPVQSEEPVWLYGSQDIYQNDVQVHMGEHLENRGVFTQDVFGAPAIQGTSFVDKDERMSPPPSSPSYHQDAPPMSYPSIRPPLTHHTNPTSPSPDCSHRDTNHMALNSFEDLPDGDIAPPSSQDPRIAPRANYVALDSFADLPDDDIAPPNNDITPPGSQEMQIIVPCGRHVQSPRQDMQEPLPPMYIDGDDDINPPSDDLPTYIDNDNNIPPPSQEALVASPTHYIDSDDDIPPPSQEAPTFSPPSYINKDDNIPPPSQEALTFLPPTYINDDDDISPPSQEAIILSPSIHINNNDILTSH</sequence>
<dbReference type="Proteomes" id="UP000027265">
    <property type="component" value="Unassembled WGS sequence"/>
</dbReference>